<organism evidence="1 2">
    <name type="scientific">Sporanaerobium hydrogeniformans</name>
    <dbReference type="NCBI Taxonomy" id="3072179"/>
    <lineage>
        <taxon>Bacteria</taxon>
        <taxon>Bacillati</taxon>
        <taxon>Bacillota</taxon>
        <taxon>Clostridia</taxon>
        <taxon>Lachnospirales</taxon>
        <taxon>Lachnospiraceae</taxon>
        <taxon>Sporanaerobium</taxon>
    </lineage>
</organism>
<comment type="caution">
    <text evidence="1">The sequence shown here is derived from an EMBL/GenBank/DDBJ whole genome shotgun (WGS) entry which is preliminary data.</text>
</comment>
<protein>
    <submittedName>
        <fullName evidence="1">Uncharacterized protein</fullName>
    </submittedName>
</protein>
<accession>A0AC61DAM1</accession>
<keyword evidence="2" id="KW-1185">Reference proteome</keyword>
<gene>
    <name evidence="1" type="ORF">CS063_13745</name>
</gene>
<evidence type="ECO:0000313" key="1">
    <source>
        <dbReference type="EMBL" id="PHV69776.1"/>
    </source>
</evidence>
<name>A0AC61DAM1_9FIRM</name>
<dbReference type="Proteomes" id="UP000224460">
    <property type="component" value="Unassembled WGS sequence"/>
</dbReference>
<sequence>MSMKMTVSNDEIDLKVIINDSKIAGDNILKACGKILKARVVGNLNAIRTNIEHRHMADDVQSRIVKDKFGYDVLKVGGGSATGTKWHIVNDGNYGNQGTHFMDRAIERSQPEIEELIDEELRKAGF</sequence>
<proteinExistence type="predicted"/>
<dbReference type="EMBL" id="PEDL01000018">
    <property type="protein sequence ID" value="PHV69776.1"/>
    <property type="molecule type" value="Genomic_DNA"/>
</dbReference>
<reference evidence="1" key="1">
    <citation type="submission" date="2017-10" db="EMBL/GenBank/DDBJ databases">
        <title>Genome sequence of cellulolytic Lachnospiraceae bacterium XHS1971 isolated from hotspring sediment.</title>
        <authorList>
            <person name="Vasudevan G."/>
            <person name="Joshi A.J."/>
            <person name="Hivarkar S."/>
            <person name="Lanjekar V.B."/>
            <person name="Dhakephalkar P.K."/>
            <person name="Dagar S."/>
        </authorList>
    </citation>
    <scope>NUCLEOTIDE SEQUENCE</scope>
    <source>
        <strain evidence="1">XHS1971</strain>
    </source>
</reference>
<evidence type="ECO:0000313" key="2">
    <source>
        <dbReference type="Proteomes" id="UP000224460"/>
    </source>
</evidence>